<reference evidence="4" key="1">
    <citation type="journal article" date="2013" name="Genome Announc.">
        <title>Genome sequence of the basidiomycetous yeast Pseudozyma antarctica T-34, a producer of the glycolipid biosurfactants mannosylerythritol lipids.</title>
        <authorList>
            <person name="Morita T."/>
            <person name="Koike H."/>
            <person name="Koyama Y."/>
            <person name="Hagiwara H."/>
            <person name="Ito E."/>
            <person name="Fukuoka T."/>
            <person name="Imura T."/>
            <person name="Machida M."/>
            <person name="Kitamoto D."/>
        </authorList>
    </citation>
    <scope>NUCLEOTIDE SEQUENCE [LARGE SCALE GENOMIC DNA]</scope>
    <source>
        <strain evidence="4">T-34</strain>
    </source>
</reference>
<feature type="region of interest" description="Disordered" evidence="2">
    <location>
        <begin position="48"/>
        <end position="68"/>
    </location>
</feature>
<dbReference type="EMBL" id="DF196774">
    <property type="protein sequence ID" value="GAC73040.1"/>
    <property type="molecule type" value="Genomic_DNA"/>
</dbReference>
<dbReference type="AlphaFoldDB" id="M9LZZ3"/>
<protein>
    <submittedName>
        <fullName evidence="3">Actin and related proteins</fullName>
    </submittedName>
</protein>
<organism evidence="3 4">
    <name type="scientific">Pseudozyma antarctica (strain T-34)</name>
    <name type="common">Yeast</name>
    <name type="synonym">Candida antarctica</name>
    <dbReference type="NCBI Taxonomy" id="1151754"/>
    <lineage>
        <taxon>Eukaryota</taxon>
        <taxon>Fungi</taxon>
        <taxon>Dikarya</taxon>
        <taxon>Basidiomycota</taxon>
        <taxon>Ustilaginomycotina</taxon>
        <taxon>Ustilaginomycetes</taxon>
        <taxon>Ustilaginales</taxon>
        <taxon>Ustilaginaceae</taxon>
        <taxon>Moesziomyces</taxon>
    </lineage>
</organism>
<sequence length="363" mass="39798">MLDEIIDLGIAAVAACLRRLQHPSAVFSLGAAVIIFWPFGLLSSLPPPLPSPPQSPTPESEPPESPPLEILTPGFRWIYTSLGYVPLPVPEPLYLPSPVPEQLPVGDDRSETEGTVIGASAGSSDSGSLTQRAAMIRDELLGNDSVASDTEPLSDSSTSKSEGEAGSRTTKTMDSSFSDADLEDRLSCSGIAHSLRHIALAFDEKSRELDSLRCIQQRHDEELAILQDRLKAAEQERTARTLELQLSNSSREDMEREIDALKQRLEEKDELLFVSDRVLHRLFNMIRVIKTQVDEAESLSPAVRSSDDQAQSDGTAALDPDESDTTKIEAQLPTFKSQAEEEMDRIVRGIAERYSKTSLDEEA</sequence>
<feature type="compositionally biased region" description="Polar residues" evidence="2">
    <location>
        <begin position="145"/>
        <end position="160"/>
    </location>
</feature>
<dbReference type="OrthoDB" id="2556589at2759"/>
<feature type="compositionally biased region" description="Pro residues" evidence="2">
    <location>
        <begin position="48"/>
        <end position="66"/>
    </location>
</feature>
<gene>
    <name evidence="3" type="ORF">PANT_8d00038</name>
</gene>
<feature type="compositionally biased region" description="Polar residues" evidence="2">
    <location>
        <begin position="167"/>
        <end position="177"/>
    </location>
</feature>
<feature type="compositionally biased region" description="Low complexity" evidence="2">
    <location>
        <begin position="118"/>
        <end position="128"/>
    </location>
</feature>
<evidence type="ECO:0000313" key="3">
    <source>
        <dbReference type="EMBL" id="GAC73040.1"/>
    </source>
</evidence>
<feature type="coiled-coil region" evidence="1">
    <location>
        <begin position="216"/>
        <end position="271"/>
    </location>
</feature>
<evidence type="ECO:0000256" key="2">
    <source>
        <dbReference type="SAM" id="MobiDB-lite"/>
    </source>
</evidence>
<name>M9LZZ3_PSEA3</name>
<accession>M9LZZ3</accession>
<evidence type="ECO:0000313" key="4">
    <source>
        <dbReference type="Proteomes" id="UP000011976"/>
    </source>
</evidence>
<dbReference type="Proteomes" id="UP000011976">
    <property type="component" value="Unassembled WGS sequence"/>
</dbReference>
<proteinExistence type="predicted"/>
<keyword evidence="1" id="KW-0175">Coiled coil</keyword>
<evidence type="ECO:0000256" key="1">
    <source>
        <dbReference type="SAM" id="Coils"/>
    </source>
</evidence>
<feature type="region of interest" description="Disordered" evidence="2">
    <location>
        <begin position="297"/>
        <end position="342"/>
    </location>
</feature>
<feature type="region of interest" description="Disordered" evidence="2">
    <location>
        <begin position="142"/>
        <end position="177"/>
    </location>
</feature>
<feature type="region of interest" description="Disordered" evidence="2">
    <location>
        <begin position="99"/>
        <end position="129"/>
    </location>
</feature>